<dbReference type="OMA" id="CHMELFP"/>
<dbReference type="GO" id="GO:0046983">
    <property type="term" value="F:protein dimerization activity"/>
    <property type="evidence" value="ECO:0007669"/>
    <property type="project" value="InterPro"/>
</dbReference>
<reference evidence="4" key="1">
    <citation type="journal article" date="2009" name="Nature">
        <title>Genome sequence and analysis of the Irish potato famine pathogen Phytophthora infestans.</title>
        <authorList>
            <consortium name="The Broad Institute Genome Sequencing Platform"/>
            <person name="Haas B.J."/>
            <person name="Kamoun S."/>
            <person name="Zody M.C."/>
            <person name="Jiang R.H."/>
            <person name="Handsaker R.E."/>
            <person name="Cano L.M."/>
            <person name="Grabherr M."/>
            <person name="Kodira C.D."/>
            <person name="Raffaele S."/>
            <person name="Torto-Alalibo T."/>
            <person name="Bozkurt T.O."/>
            <person name="Ah-Fong A.M."/>
            <person name="Alvarado L."/>
            <person name="Anderson V.L."/>
            <person name="Armstrong M.R."/>
            <person name="Avrova A."/>
            <person name="Baxter L."/>
            <person name="Beynon J."/>
            <person name="Boevink P.C."/>
            <person name="Bollmann S.R."/>
            <person name="Bos J.I."/>
            <person name="Bulone V."/>
            <person name="Cai G."/>
            <person name="Cakir C."/>
            <person name="Carrington J.C."/>
            <person name="Chawner M."/>
            <person name="Conti L."/>
            <person name="Costanzo S."/>
            <person name="Ewan R."/>
            <person name="Fahlgren N."/>
            <person name="Fischbach M.A."/>
            <person name="Fugelstad J."/>
            <person name="Gilroy E.M."/>
            <person name="Gnerre S."/>
            <person name="Green P.J."/>
            <person name="Grenville-Briggs L.J."/>
            <person name="Griffith J."/>
            <person name="Grunwald N.J."/>
            <person name="Horn K."/>
            <person name="Horner N.R."/>
            <person name="Hu C.H."/>
            <person name="Huitema E."/>
            <person name="Jeong D.H."/>
            <person name="Jones A.M."/>
            <person name="Jones J.D."/>
            <person name="Jones R.W."/>
            <person name="Karlsson E.K."/>
            <person name="Kunjeti S.G."/>
            <person name="Lamour K."/>
            <person name="Liu Z."/>
            <person name="Ma L."/>
            <person name="Maclean D."/>
            <person name="Chibucos M.C."/>
            <person name="McDonald H."/>
            <person name="McWalters J."/>
            <person name="Meijer H.J."/>
            <person name="Morgan W."/>
            <person name="Morris P.F."/>
            <person name="Munro C.A."/>
            <person name="O'Neill K."/>
            <person name="Ospina-Giraldo M."/>
            <person name="Pinzon A."/>
            <person name="Pritchard L."/>
            <person name="Ramsahoye B."/>
            <person name="Ren Q."/>
            <person name="Restrepo S."/>
            <person name="Roy S."/>
            <person name="Sadanandom A."/>
            <person name="Savidor A."/>
            <person name="Schornack S."/>
            <person name="Schwartz D.C."/>
            <person name="Schumann U.D."/>
            <person name="Schwessinger B."/>
            <person name="Seyer L."/>
            <person name="Sharpe T."/>
            <person name="Silvar C."/>
            <person name="Song J."/>
            <person name="Studholme D.J."/>
            <person name="Sykes S."/>
            <person name="Thines M."/>
            <person name="van de Vondervoort P.J."/>
            <person name="Phuntumart V."/>
            <person name="Wawra S."/>
            <person name="Weide R."/>
            <person name="Win J."/>
            <person name="Young C."/>
            <person name="Zhou S."/>
            <person name="Fry W."/>
            <person name="Meyers B.C."/>
            <person name="van West P."/>
            <person name="Ristaino J."/>
            <person name="Govers F."/>
            <person name="Birch P.R."/>
            <person name="Whisson S.C."/>
            <person name="Judelson H.S."/>
            <person name="Nusbaum C."/>
        </authorList>
    </citation>
    <scope>NUCLEOTIDE SEQUENCE [LARGE SCALE GENOMIC DNA]</scope>
    <source>
        <strain evidence="4">T30-4</strain>
    </source>
</reference>
<dbReference type="EMBL" id="DS028167">
    <property type="protein sequence ID" value="EEY66552.1"/>
    <property type="molecule type" value="Genomic_DNA"/>
</dbReference>
<dbReference type="VEuPathDB" id="FungiDB:PITG_17180"/>
<dbReference type="Pfam" id="PF05699">
    <property type="entry name" value="Dimer_Tnp_hAT"/>
    <property type="match status" value="1"/>
</dbReference>
<feature type="region of interest" description="Disordered" evidence="1">
    <location>
        <begin position="198"/>
        <end position="229"/>
    </location>
</feature>
<dbReference type="HOGENOM" id="CLU_061688_1_0_1"/>
<dbReference type="OrthoDB" id="139132at2759"/>
<evidence type="ECO:0000256" key="1">
    <source>
        <dbReference type="SAM" id="MobiDB-lite"/>
    </source>
</evidence>
<keyword evidence="4" id="KW-1185">Reference proteome</keyword>
<dbReference type="InParanoid" id="D0NV80"/>
<feature type="domain" description="HAT C-terminal dimerisation" evidence="2">
    <location>
        <begin position="141"/>
        <end position="187"/>
    </location>
</feature>
<evidence type="ECO:0000313" key="4">
    <source>
        <dbReference type="Proteomes" id="UP000006643"/>
    </source>
</evidence>
<dbReference type="eggNOG" id="ENOG502RG5T">
    <property type="taxonomic scope" value="Eukaryota"/>
</dbReference>
<dbReference type="InterPro" id="IPR012337">
    <property type="entry name" value="RNaseH-like_sf"/>
</dbReference>
<dbReference type="SUPFAM" id="SSF53098">
    <property type="entry name" value="Ribonuclease H-like"/>
    <property type="match status" value="1"/>
</dbReference>
<protein>
    <recommendedName>
        <fullName evidence="2">HAT C-terminal dimerisation domain-containing protein</fullName>
    </recommendedName>
</protein>
<name>D0NV80_PHYIT</name>
<sequence length="276" mass="30973">MADVVRCFGKIHAAFVASAYASHLVPVVEKRWANCEQPLMLLAFALHPLYVTHTRALIQAHDNTVILMSVDGVSAAADYYYRRYVDLNSNGLVGDVDKWLRGKFTPKKHTDFTDQAGVLQPNGVIDYWVHVTDSWYVKGSKLPQLAKVILSVAVNTATCERYFSELGLIQTPRRNKLKFDKARLIGIIRNEVRERNRRESDIGECRRQKKPVNPAERPKQQMHGVSDPATSLSTLADVTDVDSMETVGAVDFWLDAIVDLEDDGENIVNNVGDDEC</sequence>
<dbReference type="RefSeq" id="XP_002897071.1">
    <property type="nucleotide sequence ID" value="XM_002897025.1"/>
</dbReference>
<dbReference type="Proteomes" id="UP000006643">
    <property type="component" value="Unassembled WGS sequence"/>
</dbReference>
<proteinExistence type="predicted"/>
<dbReference type="InterPro" id="IPR008906">
    <property type="entry name" value="HATC_C_dom"/>
</dbReference>
<evidence type="ECO:0000313" key="3">
    <source>
        <dbReference type="EMBL" id="EEY66552.1"/>
    </source>
</evidence>
<dbReference type="KEGG" id="pif:PITG_17180"/>
<organism evidence="3 4">
    <name type="scientific">Phytophthora infestans (strain T30-4)</name>
    <name type="common">Potato late blight agent</name>
    <dbReference type="NCBI Taxonomy" id="403677"/>
    <lineage>
        <taxon>Eukaryota</taxon>
        <taxon>Sar</taxon>
        <taxon>Stramenopiles</taxon>
        <taxon>Oomycota</taxon>
        <taxon>Peronosporomycetes</taxon>
        <taxon>Peronosporales</taxon>
        <taxon>Peronosporaceae</taxon>
        <taxon>Phytophthora</taxon>
    </lineage>
</organism>
<dbReference type="GeneID" id="9468671"/>
<gene>
    <name evidence="3" type="ORF">PITG_17180</name>
</gene>
<accession>D0NV80</accession>
<dbReference type="AlphaFoldDB" id="D0NV80"/>
<evidence type="ECO:0000259" key="2">
    <source>
        <dbReference type="Pfam" id="PF05699"/>
    </source>
</evidence>